<organism evidence="1 2">
    <name type="scientific">Clathrus columnatus</name>
    <dbReference type="NCBI Taxonomy" id="1419009"/>
    <lineage>
        <taxon>Eukaryota</taxon>
        <taxon>Fungi</taxon>
        <taxon>Dikarya</taxon>
        <taxon>Basidiomycota</taxon>
        <taxon>Agaricomycotina</taxon>
        <taxon>Agaricomycetes</taxon>
        <taxon>Phallomycetidae</taxon>
        <taxon>Phallales</taxon>
        <taxon>Clathraceae</taxon>
        <taxon>Clathrus</taxon>
    </lineage>
</organism>
<name>A0AAV5AED0_9AGAM</name>
<dbReference type="Proteomes" id="UP001050691">
    <property type="component" value="Unassembled WGS sequence"/>
</dbReference>
<protein>
    <submittedName>
        <fullName evidence="1">Uncharacterized protein</fullName>
    </submittedName>
</protein>
<proteinExistence type="predicted"/>
<dbReference type="AlphaFoldDB" id="A0AAV5AED0"/>
<dbReference type="PANTHER" id="PTHR33129">
    <property type="entry name" value="PROTEIN KINASE DOMAIN-CONTAINING PROTEIN-RELATED"/>
    <property type="match status" value="1"/>
</dbReference>
<keyword evidence="2" id="KW-1185">Reference proteome</keyword>
<comment type="caution">
    <text evidence="1">The sequence shown here is derived from an EMBL/GenBank/DDBJ whole genome shotgun (WGS) entry which is preliminary data.</text>
</comment>
<gene>
    <name evidence="1" type="ORF">Clacol_005568</name>
</gene>
<dbReference type="InterPro" id="IPR052980">
    <property type="entry name" value="Crinkler_effector"/>
</dbReference>
<dbReference type="PANTHER" id="PTHR33129:SF1">
    <property type="entry name" value="ATP-BINDING PROTEIN"/>
    <property type="match status" value="1"/>
</dbReference>
<evidence type="ECO:0000313" key="2">
    <source>
        <dbReference type="Proteomes" id="UP001050691"/>
    </source>
</evidence>
<dbReference type="EMBL" id="BPWL01000006">
    <property type="protein sequence ID" value="GJJ11336.1"/>
    <property type="molecule type" value="Genomic_DNA"/>
</dbReference>
<evidence type="ECO:0000313" key="1">
    <source>
        <dbReference type="EMBL" id="GJJ11336.1"/>
    </source>
</evidence>
<reference evidence="1" key="1">
    <citation type="submission" date="2021-10" db="EMBL/GenBank/DDBJ databases">
        <title>De novo Genome Assembly of Clathrus columnatus (Basidiomycota, Fungi) Using Illumina and Nanopore Sequence Data.</title>
        <authorList>
            <person name="Ogiso-Tanaka E."/>
            <person name="Itagaki H."/>
            <person name="Hosoya T."/>
            <person name="Hosaka K."/>
        </authorList>
    </citation>
    <scope>NUCLEOTIDE SEQUENCE</scope>
    <source>
        <strain evidence="1">MO-923</strain>
    </source>
</reference>
<sequence length="354" mass="40443">MLKDTTGGYLLDEKSALNQLFRALWGRRSDDSIREISSELVPDVYKTSTEVTETTAVVYNLSKAIRGNSFPLCNRFLVRDEYLELFEHISSSSNSESFLLLGQPGIGKTIYLTYHLVQRLLAAQATIFSFNPYDRYLFHQSGVYDISGHPLRTLWRTNPKLNEGPPLVLVDFNAGQTQSDLSVFGSNPILAASSPNRACYKTWLKESGAVTYVMKTWEWNEVFQAQKLIPSKYNYETDELRDCFLKYGGCARHLLKETPATMDSQITTAIKRCPDIRKLVGRQDSIPEEESSTLIRVEPHMDLDGSIDRKFMYCEVISQHVFNQIMQEHRSVGTNAFRETSNLFQGQNAFRLRL</sequence>
<accession>A0AAV5AED0</accession>